<evidence type="ECO:0000313" key="1">
    <source>
        <dbReference type="EMBL" id="KAG7380278.1"/>
    </source>
</evidence>
<protein>
    <submittedName>
        <fullName evidence="1">Uncharacterized protein</fullName>
    </submittedName>
</protein>
<proteinExistence type="predicted"/>
<gene>
    <name evidence="1" type="ORF">PHYPSEUDO_007589</name>
</gene>
<keyword evidence="2" id="KW-1185">Reference proteome</keyword>
<dbReference type="OrthoDB" id="97072at2759"/>
<name>A0A8T1VJD1_9STRA</name>
<reference evidence="1" key="1">
    <citation type="submission" date="2021-02" db="EMBL/GenBank/DDBJ databases">
        <authorList>
            <person name="Palmer J.M."/>
        </authorList>
    </citation>
    <scope>NUCLEOTIDE SEQUENCE</scope>
    <source>
        <strain evidence="1">SCRP734</strain>
    </source>
</reference>
<dbReference type="EMBL" id="JAGDFM010000302">
    <property type="protein sequence ID" value="KAG7380278.1"/>
    <property type="molecule type" value="Genomic_DNA"/>
</dbReference>
<organism evidence="1 2">
    <name type="scientific">Phytophthora pseudosyringae</name>
    <dbReference type="NCBI Taxonomy" id="221518"/>
    <lineage>
        <taxon>Eukaryota</taxon>
        <taxon>Sar</taxon>
        <taxon>Stramenopiles</taxon>
        <taxon>Oomycota</taxon>
        <taxon>Peronosporomycetes</taxon>
        <taxon>Peronosporales</taxon>
        <taxon>Peronosporaceae</taxon>
        <taxon>Phytophthora</taxon>
    </lineage>
</organism>
<dbReference type="AlphaFoldDB" id="A0A8T1VJD1"/>
<comment type="caution">
    <text evidence="1">The sequence shown here is derived from an EMBL/GenBank/DDBJ whole genome shotgun (WGS) entry which is preliminary data.</text>
</comment>
<accession>A0A8T1VJD1</accession>
<dbReference type="Proteomes" id="UP000694044">
    <property type="component" value="Unassembled WGS sequence"/>
</dbReference>
<evidence type="ECO:0000313" key="2">
    <source>
        <dbReference type="Proteomes" id="UP000694044"/>
    </source>
</evidence>
<sequence>MGPALRAKSRRGHEAKQVPARFMVVRGREDTMSNLPLRVFWLSLPNFLSSAQPNSKIRVFPLTPSSTMPRAPHSAMDRTRVLEGHRAGIDWMLVAEHNGSSATVAHRIVDSGREEPSPRGGVAKR</sequence>